<feature type="transmembrane region" description="Helical" evidence="10">
    <location>
        <begin position="206"/>
        <end position="225"/>
    </location>
</feature>
<reference evidence="12 13" key="1">
    <citation type="submission" date="2016-05" db="EMBL/GenBank/DDBJ databases">
        <title>A degradative enzymes factory behind the ericoid mycorrhizal symbiosis.</title>
        <authorList>
            <consortium name="DOE Joint Genome Institute"/>
            <person name="Martino E."/>
            <person name="Morin E."/>
            <person name="Grelet G."/>
            <person name="Kuo A."/>
            <person name="Kohler A."/>
            <person name="Daghino S."/>
            <person name="Barry K."/>
            <person name="Choi C."/>
            <person name="Cichocki N."/>
            <person name="Clum A."/>
            <person name="Copeland A."/>
            <person name="Hainaut M."/>
            <person name="Haridas S."/>
            <person name="Labutti K."/>
            <person name="Lindquist E."/>
            <person name="Lipzen A."/>
            <person name="Khouja H.-R."/>
            <person name="Murat C."/>
            <person name="Ohm R."/>
            <person name="Olson A."/>
            <person name="Spatafora J."/>
            <person name="Veneault-Fourrey C."/>
            <person name="Henrissat B."/>
            <person name="Grigoriev I."/>
            <person name="Martin F."/>
            <person name="Perotto S."/>
        </authorList>
    </citation>
    <scope>NUCLEOTIDE SEQUENCE [LARGE SCALE GENOMIC DNA]</scope>
    <source>
        <strain evidence="12 13">UAMH 7357</strain>
    </source>
</reference>
<feature type="transmembrane region" description="Helical" evidence="10">
    <location>
        <begin position="149"/>
        <end position="168"/>
    </location>
</feature>
<feature type="compositionally biased region" description="Basic and acidic residues" evidence="9">
    <location>
        <begin position="8"/>
        <end position="18"/>
    </location>
</feature>
<dbReference type="Pfam" id="PF07690">
    <property type="entry name" value="MFS_1"/>
    <property type="match status" value="1"/>
</dbReference>
<dbReference type="GO" id="GO:0022857">
    <property type="term" value="F:transmembrane transporter activity"/>
    <property type="evidence" value="ECO:0007669"/>
    <property type="project" value="InterPro"/>
</dbReference>
<feature type="transmembrane region" description="Helical" evidence="10">
    <location>
        <begin position="409"/>
        <end position="428"/>
    </location>
</feature>
<dbReference type="InterPro" id="IPR011701">
    <property type="entry name" value="MFS"/>
</dbReference>
<dbReference type="SUPFAM" id="SSF103473">
    <property type="entry name" value="MFS general substrate transporter"/>
    <property type="match status" value="1"/>
</dbReference>
<feature type="transmembrane region" description="Helical" evidence="10">
    <location>
        <begin position="174"/>
        <end position="194"/>
    </location>
</feature>
<keyword evidence="4" id="KW-1003">Cell membrane</keyword>
<dbReference type="GO" id="GO:0005886">
    <property type="term" value="C:plasma membrane"/>
    <property type="evidence" value="ECO:0007669"/>
    <property type="project" value="UniProtKB-SubCell"/>
</dbReference>
<proteinExistence type="inferred from homology"/>
<evidence type="ECO:0000313" key="12">
    <source>
        <dbReference type="EMBL" id="PMD14415.1"/>
    </source>
</evidence>
<dbReference type="Gene3D" id="1.20.1250.20">
    <property type="entry name" value="MFS general substrate transporter like domains"/>
    <property type="match status" value="1"/>
</dbReference>
<evidence type="ECO:0000256" key="5">
    <source>
        <dbReference type="ARBA" id="ARBA00022692"/>
    </source>
</evidence>
<keyword evidence="3" id="KW-0813">Transport</keyword>
<dbReference type="OrthoDB" id="10021397at2759"/>
<dbReference type="PANTHER" id="PTHR23501:SF199">
    <property type="entry name" value="MFS EFFLUX TRANSPORTER INPD-RELATED"/>
    <property type="match status" value="1"/>
</dbReference>
<dbReference type="FunFam" id="1.20.1250.20:FF:000196">
    <property type="entry name" value="MFS toxin efflux pump (AflT)"/>
    <property type="match status" value="1"/>
</dbReference>
<sequence>MSSSPFQRKTENALEENHTSSASHDSQPDISESHVNDQDAEISSPSEPTPLEPNTTTAIQEKSEPQVHQDDHPEYPHGLPLATITVAVAVSVFLVALDNTIIATAIPRITDHFHKLDDVGWYASSYLLTTCSVQLLFGKLYTHFNIKVVYLSAIALFELGSLICGAAPTSNALILGRAIAGLGSAGVFNGGVIIISRTVPLVRRPIYVGIVGSMYGIASVAGPLMGGAFTDHLSWRWCFYINLPIGSITFAGIVLFLKTPEKERASTALKARILQLDPLGTVIFLPAIICLLIALQWGGTKYPWSDGRVIVLLVVFAVLISVFIIVQIYNKDNATVPPRIISQRSMAFGSWYIFSLSSAFFIALYYLPIWFQAIKGASAVHSGIMNLPLLLGVVFMAMIAGFAITLMGYYTPFILMSTVVAALGMGLLSTLKPESGHPMWIGYECLFGLGIGAGLMQTVLIAQTVLDIDDTPTGTAALIFFQTLGGAIMISVAQNVFQNRLIANLKAVFPGLDPSSLLGNTGATNLQDVVPPEYLTQVLVAYNKALSSTFYVGAAMASLSVFGSLGIEWKSVKGQNDHMVAV</sequence>
<dbReference type="FunFam" id="1.20.1720.10:FF:000012">
    <property type="entry name" value="MFS toxin efflux pump (AflT)"/>
    <property type="match status" value="1"/>
</dbReference>
<feature type="transmembrane region" description="Helical" evidence="10">
    <location>
        <begin position="351"/>
        <end position="371"/>
    </location>
</feature>
<feature type="transmembrane region" description="Helical" evidence="10">
    <location>
        <begin position="81"/>
        <end position="107"/>
    </location>
</feature>
<evidence type="ECO:0000313" key="13">
    <source>
        <dbReference type="Proteomes" id="UP000235672"/>
    </source>
</evidence>
<keyword evidence="13" id="KW-1185">Reference proteome</keyword>
<evidence type="ECO:0000256" key="6">
    <source>
        <dbReference type="ARBA" id="ARBA00022989"/>
    </source>
</evidence>
<gene>
    <name evidence="12" type="ORF">NA56DRAFT_583745</name>
</gene>
<evidence type="ECO:0000256" key="10">
    <source>
        <dbReference type="SAM" id="Phobius"/>
    </source>
</evidence>
<keyword evidence="5 10" id="KW-0812">Transmembrane</keyword>
<feature type="transmembrane region" description="Helical" evidence="10">
    <location>
        <begin position="550"/>
        <end position="569"/>
    </location>
</feature>
<dbReference type="AlphaFoldDB" id="A0A2J6PK39"/>
<name>A0A2J6PK39_9HELO</name>
<dbReference type="PROSITE" id="PS50850">
    <property type="entry name" value="MFS"/>
    <property type="match status" value="1"/>
</dbReference>
<accession>A0A2J6PK39</accession>
<evidence type="ECO:0000256" key="7">
    <source>
        <dbReference type="ARBA" id="ARBA00023136"/>
    </source>
</evidence>
<organism evidence="12 13">
    <name type="scientific">Hyaloscypha hepaticicola</name>
    <dbReference type="NCBI Taxonomy" id="2082293"/>
    <lineage>
        <taxon>Eukaryota</taxon>
        <taxon>Fungi</taxon>
        <taxon>Dikarya</taxon>
        <taxon>Ascomycota</taxon>
        <taxon>Pezizomycotina</taxon>
        <taxon>Leotiomycetes</taxon>
        <taxon>Helotiales</taxon>
        <taxon>Hyaloscyphaceae</taxon>
        <taxon>Hyaloscypha</taxon>
    </lineage>
</organism>
<keyword evidence="8" id="KW-0325">Glycoprotein</keyword>
<comment type="similarity">
    <text evidence="2">Belongs to the major facilitator superfamily. TCR/Tet family.</text>
</comment>
<dbReference type="PANTHER" id="PTHR23501">
    <property type="entry name" value="MAJOR FACILITATOR SUPERFAMILY"/>
    <property type="match status" value="1"/>
</dbReference>
<feature type="region of interest" description="Disordered" evidence="9">
    <location>
        <begin position="1"/>
        <end position="55"/>
    </location>
</feature>
<evidence type="ECO:0000256" key="9">
    <source>
        <dbReference type="SAM" id="MobiDB-lite"/>
    </source>
</evidence>
<comment type="subcellular location">
    <subcellularLocation>
        <location evidence="1">Cell membrane</location>
        <topology evidence="1">Multi-pass membrane protein</topology>
    </subcellularLocation>
</comment>
<keyword evidence="7 10" id="KW-0472">Membrane</keyword>
<protein>
    <submittedName>
        <fullName evidence="12">MFS general substrate transporter</fullName>
    </submittedName>
</protein>
<feature type="transmembrane region" description="Helical" evidence="10">
    <location>
        <begin position="237"/>
        <end position="257"/>
    </location>
</feature>
<evidence type="ECO:0000256" key="1">
    <source>
        <dbReference type="ARBA" id="ARBA00004651"/>
    </source>
</evidence>
<evidence type="ECO:0000259" key="11">
    <source>
        <dbReference type="PROSITE" id="PS50850"/>
    </source>
</evidence>
<dbReference type="InterPro" id="IPR020846">
    <property type="entry name" value="MFS_dom"/>
</dbReference>
<dbReference type="Proteomes" id="UP000235672">
    <property type="component" value="Unassembled WGS sequence"/>
</dbReference>
<dbReference type="InterPro" id="IPR036259">
    <property type="entry name" value="MFS_trans_sf"/>
</dbReference>
<feature type="transmembrane region" description="Helical" evidence="10">
    <location>
        <begin position="309"/>
        <end position="330"/>
    </location>
</feature>
<feature type="transmembrane region" description="Helical" evidence="10">
    <location>
        <begin position="383"/>
        <end position="402"/>
    </location>
</feature>
<feature type="transmembrane region" description="Helical" evidence="10">
    <location>
        <begin position="474"/>
        <end position="497"/>
    </location>
</feature>
<feature type="domain" description="Major facilitator superfamily (MFS) profile" evidence="11">
    <location>
        <begin position="84"/>
        <end position="572"/>
    </location>
</feature>
<evidence type="ECO:0000256" key="3">
    <source>
        <dbReference type="ARBA" id="ARBA00022448"/>
    </source>
</evidence>
<evidence type="ECO:0000256" key="8">
    <source>
        <dbReference type="ARBA" id="ARBA00023180"/>
    </source>
</evidence>
<feature type="transmembrane region" description="Helical" evidence="10">
    <location>
        <begin position="440"/>
        <end position="462"/>
    </location>
</feature>
<dbReference type="CDD" id="cd17502">
    <property type="entry name" value="MFS_Azr1_MDR_like"/>
    <property type="match status" value="1"/>
</dbReference>
<dbReference type="FunFam" id="1.20.1250.20:FF:000489">
    <property type="entry name" value="MFS general substrate transporter"/>
    <property type="match status" value="1"/>
</dbReference>
<keyword evidence="6 10" id="KW-1133">Transmembrane helix</keyword>
<feature type="compositionally biased region" description="Polar residues" evidence="9">
    <location>
        <begin position="41"/>
        <end position="55"/>
    </location>
</feature>
<evidence type="ECO:0000256" key="2">
    <source>
        <dbReference type="ARBA" id="ARBA00007520"/>
    </source>
</evidence>
<dbReference type="Gene3D" id="1.20.1720.10">
    <property type="entry name" value="Multidrug resistance protein D"/>
    <property type="match status" value="1"/>
</dbReference>
<dbReference type="EMBL" id="KZ613522">
    <property type="protein sequence ID" value="PMD14415.1"/>
    <property type="molecule type" value="Genomic_DNA"/>
</dbReference>
<feature type="transmembrane region" description="Helical" evidence="10">
    <location>
        <begin position="119"/>
        <end position="137"/>
    </location>
</feature>
<feature type="transmembrane region" description="Helical" evidence="10">
    <location>
        <begin position="278"/>
        <end position="297"/>
    </location>
</feature>
<feature type="compositionally biased region" description="Polar residues" evidence="9">
    <location>
        <begin position="19"/>
        <end position="30"/>
    </location>
</feature>
<evidence type="ECO:0000256" key="4">
    <source>
        <dbReference type="ARBA" id="ARBA00022475"/>
    </source>
</evidence>